<evidence type="ECO:0000313" key="3">
    <source>
        <dbReference type="Proteomes" id="UP000244722"/>
    </source>
</evidence>
<feature type="transmembrane region" description="Helical" evidence="1">
    <location>
        <begin position="74"/>
        <end position="100"/>
    </location>
</feature>
<organism evidence="2 3">
    <name type="scientific">Tuber borchii</name>
    <name type="common">White truffle</name>
    <dbReference type="NCBI Taxonomy" id="42251"/>
    <lineage>
        <taxon>Eukaryota</taxon>
        <taxon>Fungi</taxon>
        <taxon>Dikarya</taxon>
        <taxon>Ascomycota</taxon>
        <taxon>Pezizomycotina</taxon>
        <taxon>Pezizomycetes</taxon>
        <taxon>Pezizales</taxon>
        <taxon>Tuberaceae</taxon>
        <taxon>Tuber</taxon>
    </lineage>
</organism>
<accession>A0A2T6ZI47</accession>
<gene>
    <name evidence="2" type="ORF">B9Z19DRAFT_1131838</name>
</gene>
<dbReference type="EMBL" id="NESQ01000247">
    <property type="protein sequence ID" value="PUU75161.1"/>
    <property type="molecule type" value="Genomic_DNA"/>
</dbReference>
<reference evidence="2 3" key="1">
    <citation type="submission" date="2017-04" db="EMBL/GenBank/DDBJ databases">
        <title>Draft genome sequence of Tuber borchii Vittad., a whitish edible truffle.</title>
        <authorList>
            <consortium name="DOE Joint Genome Institute"/>
            <person name="Murat C."/>
            <person name="Kuo A."/>
            <person name="Barry K.W."/>
            <person name="Clum A."/>
            <person name="Dockter R.B."/>
            <person name="Fauchery L."/>
            <person name="Iotti M."/>
            <person name="Kohler A."/>
            <person name="Labutti K."/>
            <person name="Lindquist E.A."/>
            <person name="Lipzen A."/>
            <person name="Ohm R.A."/>
            <person name="Wang M."/>
            <person name="Grigoriev I.V."/>
            <person name="Zambonelli A."/>
            <person name="Martin F.M."/>
        </authorList>
    </citation>
    <scope>NUCLEOTIDE SEQUENCE [LARGE SCALE GENOMIC DNA]</scope>
    <source>
        <strain evidence="2 3">Tbo3840</strain>
    </source>
</reference>
<sequence length="104" mass="11065">MRIPGAEVAVHTSDGHTVPINPIEKCNIPIARELCCFIFGLGCSELGGFGGSYLICVLLALGRPQQNRVIFVKTATVLLLITPESLSTMLVLSGALILLLKFVA</sequence>
<feature type="transmembrane region" description="Helical" evidence="1">
    <location>
        <begin position="37"/>
        <end position="62"/>
    </location>
</feature>
<comment type="caution">
    <text evidence="2">The sequence shown here is derived from an EMBL/GenBank/DDBJ whole genome shotgun (WGS) entry which is preliminary data.</text>
</comment>
<keyword evidence="3" id="KW-1185">Reference proteome</keyword>
<proteinExistence type="predicted"/>
<dbReference type="AlphaFoldDB" id="A0A2T6ZI47"/>
<keyword evidence="1" id="KW-1133">Transmembrane helix</keyword>
<keyword evidence="1" id="KW-0812">Transmembrane</keyword>
<protein>
    <submittedName>
        <fullName evidence="2">Uncharacterized protein</fullName>
    </submittedName>
</protein>
<name>A0A2T6ZI47_TUBBO</name>
<dbReference type="Proteomes" id="UP000244722">
    <property type="component" value="Unassembled WGS sequence"/>
</dbReference>
<keyword evidence="1" id="KW-0472">Membrane</keyword>
<evidence type="ECO:0000256" key="1">
    <source>
        <dbReference type="SAM" id="Phobius"/>
    </source>
</evidence>
<evidence type="ECO:0000313" key="2">
    <source>
        <dbReference type="EMBL" id="PUU75161.1"/>
    </source>
</evidence>